<dbReference type="Proteomes" id="UP000676336">
    <property type="component" value="Unassembled WGS sequence"/>
</dbReference>
<protein>
    <submittedName>
        <fullName evidence="2">Uncharacterized protein</fullName>
    </submittedName>
</protein>
<keyword evidence="1" id="KW-1133">Transmembrane helix</keyword>
<evidence type="ECO:0000313" key="3">
    <source>
        <dbReference type="EMBL" id="CAF4970642.1"/>
    </source>
</evidence>
<dbReference type="EMBL" id="CAJOBI010083802">
    <property type="protein sequence ID" value="CAF4509587.1"/>
    <property type="molecule type" value="Genomic_DNA"/>
</dbReference>
<evidence type="ECO:0000313" key="4">
    <source>
        <dbReference type="Proteomes" id="UP000676336"/>
    </source>
</evidence>
<feature type="non-terminal residue" evidence="2">
    <location>
        <position position="1"/>
    </location>
</feature>
<proteinExistence type="predicted"/>
<accession>A0A8S2XPC1</accession>
<name>A0A8S2XPC1_9BILA</name>
<keyword evidence="1" id="KW-0472">Membrane</keyword>
<dbReference type="AlphaFoldDB" id="A0A8S2XPC1"/>
<comment type="caution">
    <text evidence="2">The sequence shown here is derived from an EMBL/GenBank/DDBJ whole genome shotgun (WGS) entry which is preliminary data.</text>
</comment>
<organism evidence="2 4">
    <name type="scientific">Rotaria magnacalcarata</name>
    <dbReference type="NCBI Taxonomy" id="392030"/>
    <lineage>
        <taxon>Eukaryota</taxon>
        <taxon>Metazoa</taxon>
        <taxon>Spiralia</taxon>
        <taxon>Gnathifera</taxon>
        <taxon>Rotifera</taxon>
        <taxon>Eurotatoria</taxon>
        <taxon>Bdelloidea</taxon>
        <taxon>Philodinida</taxon>
        <taxon>Philodinidae</taxon>
        <taxon>Rotaria</taxon>
    </lineage>
</organism>
<sequence>DRCYIVQPQNPNPPPKLSVWQERVWLAIMIAPALMIQALWYHMLLLFLL</sequence>
<reference evidence="2" key="1">
    <citation type="submission" date="2021-02" db="EMBL/GenBank/DDBJ databases">
        <authorList>
            <person name="Nowell W R."/>
        </authorList>
    </citation>
    <scope>NUCLEOTIDE SEQUENCE</scope>
</reference>
<gene>
    <name evidence="3" type="ORF">GIL414_LOCUS55403</name>
    <name evidence="2" type="ORF">SMN809_LOCUS35298</name>
</gene>
<feature type="transmembrane region" description="Helical" evidence="1">
    <location>
        <begin position="24"/>
        <end position="48"/>
    </location>
</feature>
<evidence type="ECO:0000256" key="1">
    <source>
        <dbReference type="SAM" id="Phobius"/>
    </source>
</evidence>
<keyword evidence="1" id="KW-0812">Transmembrane</keyword>
<dbReference type="Proteomes" id="UP000681720">
    <property type="component" value="Unassembled WGS sequence"/>
</dbReference>
<dbReference type="EMBL" id="CAJOBJ010196634">
    <property type="protein sequence ID" value="CAF4970642.1"/>
    <property type="molecule type" value="Genomic_DNA"/>
</dbReference>
<evidence type="ECO:0000313" key="2">
    <source>
        <dbReference type="EMBL" id="CAF4509587.1"/>
    </source>
</evidence>